<evidence type="ECO:0000313" key="6">
    <source>
        <dbReference type="Proteomes" id="UP000199391"/>
    </source>
</evidence>
<dbReference type="PANTHER" id="PTHR30483:SF38">
    <property type="entry name" value="BLR7848 PROTEIN"/>
    <property type="match status" value="1"/>
</dbReference>
<dbReference type="OrthoDB" id="5290698at2"/>
<reference evidence="6" key="1">
    <citation type="submission" date="2016-10" db="EMBL/GenBank/DDBJ databases">
        <authorList>
            <person name="Varghese N."/>
            <person name="Submissions S."/>
        </authorList>
    </citation>
    <scope>NUCLEOTIDE SEQUENCE [LARGE SCALE GENOMIC DNA]</scope>
    <source>
        <strain evidence="6">CGMCC 1.11014</strain>
    </source>
</reference>
<feature type="chain" id="PRO_5011711479" evidence="3">
    <location>
        <begin position="20"/>
        <end position="376"/>
    </location>
</feature>
<dbReference type="InterPro" id="IPR028081">
    <property type="entry name" value="Leu-bd"/>
</dbReference>
<evidence type="ECO:0000256" key="3">
    <source>
        <dbReference type="SAM" id="SignalP"/>
    </source>
</evidence>
<dbReference type="InterPro" id="IPR028082">
    <property type="entry name" value="Peripla_BP_I"/>
</dbReference>
<feature type="signal peptide" evidence="3">
    <location>
        <begin position="1"/>
        <end position="19"/>
    </location>
</feature>
<dbReference type="STRING" id="1035707.SAMN05216552_102470"/>
<dbReference type="RefSeq" id="WP_093557840.1">
    <property type="nucleotide sequence ID" value="NZ_FPBO01000024.1"/>
</dbReference>
<dbReference type="InterPro" id="IPR051010">
    <property type="entry name" value="BCAA_transport"/>
</dbReference>
<gene>
    <name evidence="5" type="ORF">SAMN05216552_102470</name>
</gene>
<dbReference type="AlphaFoldDB" id="A0A1I7L7G2"/>
<dbReference type="CDD" id="cd06333">
    <property type="entry name" value="PBP1_ABC_RPA1789-like"/>
    <property type="match status" value="1"/>
</dbReference>
<dbReference type="PANTHER" id="PTHR30483">
    <property type="entry name" value="LEUCINE-SPECIFIC-BINDING PROTEIN"/>
    <property type="match status" value="1"/>
</dbReference>
<evidence type="ECO:0000256" key="1">
    <source>
        <dbReference type="ARBA" id="ARBA00010062"/>
    </source>
</evidence>
<dbReference type="SUPFAM" id="SSF53822">
    <property type="entry name" value="Periplasmic binding protein-like I"/>
    <property type="match status" value="1"/>
</dbReference>
<accession>A0A1I7L7G2</accession>
<proteinExistence type="inferred from homology"/>
<sequence length="376" mass="39567">MKKSLCAVLLASLFGAAHADITIGVSMPLTGPASGLGIPTKNGFALWPDTIAGEKVKLVYLDDASDPTQASKNARRFITDDKVDLIIGSSATPAAIAISEVATEGQTVQMATSPLELPEGKGAWTFRLPQSTAVMASGVIRHMKAANVKSIAFLGYADAYGESWLREITAAAKSMGIQLTTAERFGRADTSVTAQALKVVSSNPDAVLVVASGSGAAMPHKTLVERGFKGKIYQTHSAASRDLMRLGGKDVEGAFIVAGLAVVPESLPDSHPSKKLAVDFVERYEKMYGAGTRNQFAAHAYDAQLVLQVVVPEALKKGKPGTPEFRAALKQALEGMGNIPITQGVIHYTPADHFGLGSNSRMMLTIQNGAFKAVAQ</sequence>
<dbReference type="Proteomes" id="UP000199391">
    <property type="component" value="Unassembled WGS sequence"/>
</dbReference>
<evidence type="ECO:0000259" key="4">
    <source>
        <dbReference type="Pfam" id="PF13458"/>
    </source>
</evidence>
<feature type="domain" description="Leucine-binding protein" evidence="4">
    <location>
        <begin position="21"/>
        <end position="353"/>
    </location>
</feature>
<evidence type="ECO:0000256" key="2">
    <source>
        <dbReference type="ARBA" id="ARBA00022729"/>
    </source>
</evidence>
<keyword evidence="6" id="KW-1185">Reference proteome</keyword>
<evidence type="ECO:0000313" key="5">
    <source>
        <dbReference type="EMBL" id="SFV05677.1"/>
    </source>
</evidence>
<comment type="similarity">
    <text evidence="1">Belongs to the leucine-binding protein family.</text>
</comment>
<protein>
    <submittedName>
        <fullName evidence="5">Amino acid/amide ABC transporter substrate-binding protein, HAAT family</fullName>
    </submittedName>
</protein>
<name>A0A1I7L7G2_9BURK</name>
<dbReference type="EMBL" id="FPBO01000024">
    <property type="protein sequence ID" value="SFV05677.1"/>
    <property type="molecule type" value="Genomic_DNA"/>
</dbReference>
<dbReference type="Pfam" id="PF13458">
    <property type="entry name" value="Peripla_BP_6"/>
    <property type="match status" value="1"/>
</dbReference>
<organism evidence="5 6">
    <name type="scientific">Pseudoduganella namucuonensis</name>
    <dbReference type="NCBI Taxonomy" id="1035707"/>
    <lineage>
        <taxon>Bacteria</taxon>
        <taxon>Pseudomonadati</taxon>
        <taxon>Pseudomonadota</taxon>
        <taxon>Betaproteobacteria</taxon>
        <taxon>Burkholderiales</taxon>
        <taxon>Oxalobacteraceae</taxon>
        <taxon>Telluria group</taxon>
        <taxon>Pseudoduganella</taxon>
    </lineage>
</organism>
<keyword evidence="2 3" id="KW-0732">Signal</keyword>
<dbReference type="Gene3D" id="3.40.50.2300">
    <property type="match status" value="2"/>
</dbReference>